<feature type="compositionally biased region" description="Acidic residues" evidence="1">
    <location>
        <begin position="415"/>
        <end position="424"/>
    </location>
</feature>
<feature type="region of interest" description="Disordered" evidence="1">
    <location>
        <begin position="99"/>
        <end position="250"/>
    </location>
</feature>
<evidence type="ECO:0000256" key="1">
    <source>
        <dbReference type="SAM" id="MobiDB-lite"/>
    </source>
</evidence>
<keyword evidence="3" id="KW-1185">Reference proteome</keyword>
<feature type="compositionally biased region" description="Low complexity" evidence="1">
    <location>
        <begin position="1"/>
        <end position="21"/>
    </location>
</feature>
<accession>A0A9P6DJG4</accession>
<feature type="compositionally biased region" description="Basic residues" evidence="1">
    <location>
        <begin position="832"/>
        <end position="842"/>
    </location>
</feature>
<feature type="compositionally biased region" description="Low complexity" evidence="1">
    <location>
        <begin position="533"/>
        <end position="564"/>
    </location>
</feature>
<feature type="compositionally biased region" description="Low complexity" evidence="1">
    <location>
        <begin position="129"/>
        <end position="164"/>
    </location>
</feature>
<protein>
    <submittedName>
        <fullName evidence="2">Uncharacterized protein</fullName>
    </submittedName>
</protein>
<evidence type="ECO:0000313" key="3">
    <source>
        <dbReference type="Proteomes" id="UP000807025"/>
    </source>
</evidence>
<proteinExistence type="predicted"/>
<sequence>MASLFPSSPLSSHSPAHSPSHTVPARASYFPHSPSAPIMHQHKHVQTRRGSVSASDAYGKHAHINVDPNRSSSSILTIVRVPTQAINPFQNPAAGSIALQEPPRRHGHHHGHGRRSQDGSERMSFAFTSFNSSQAPSSSNSSDRGLPSPSSSPRLRPSSPTLSRQQKHHQPLKEKPRLTPDQLVDLARQSTDPNALPPSIATLQAQPHSYSPGGRNHSPSRSPYDSPSPTAKDQLTALSTAASQGTAPATFTPLPDEIYLPFIDRPAEVATLISNPPTVKLLALLAQTFPKKDDVPPPSDAISDPLPLDPRDWSYVQLQHFLSTSTRQTYPDFLFAVLVRRCVMFHSELIWERLKGALGVPPELDVDVDMEWISYYLGKRDGEGEDKGLVMRGRRKRRLTSGSSALDTSGSPDPADGDEEGVEEDGGRKAYGYWEDWDAVMDSPVWARRGSLSSRGGYPEDSPTLSHHNLSASLTSLPSAGVTIEPLLLPDPASLEQATPNAVSPAATANNMAGSTDGLQDIGEEEEPEEDNSTPASTTDTDTNDNASTIEPSLSDSISSLSSSTQLPVKNPYAEELEKDPELVMPARIQGLKISTAPVPQDPTASPLLSAVSGLSASPSLNSGIPLPSTIPGQTSVYNAYNAMNASAGSLSLARGRSASFSSLPSLNSAGFFASQFTTPAGGTPTAHHSTVGYSRSASNSLSSSFTGAGGLVGVQRSNSGSSLYKMRNVASGGVVGKGVSAYLTSAGRGGVAAGMGMGVGMPIGGVPSSRRSSHGSIGSIGGMSVGGVSDVGDRAPGNPLFPSNFARLAGGPTLNANNPALRGSPSGGKFSLHHVKPRSRPPSRSSAYSYTSSASDAGSTAGTKNEPPAPPPPPSRRAAGVINSGAGVPLGIMPGGIIVGSKRH</sequence>
<dbReference type="OrthoDB" id="2591449at2759"/>
<feature type="compositionally biased region" description="Low complexity" evidence="1">
    <location>
        <begin position="843"/>
        <end position="864"/>
    </location>
</feature>
<feature type="compositionally biased region" description="Polar residues" evidence="1">
    <location>
        <begin position="496"/>
        <end position="518"/>
    </location>
</feature>
<feature type="region of interest" description="Disordered" evidence="1">
    <location>
        <begin position="817"/>
        <end position="883"/>
    </location>
</feature>
<name>A0A9P6DJG4_PLEER</name>
<gene>
    <name evidence="2" type="ORF">BDN71DRAFT_1441902</name>
</gene>
<evidence type="ECO:0000313" key="2">
    <source>
        <dbReference type="EMBL" id="KAF9499315.1"/>
    </source>
</evidence>
<dbReference type="Proteomes" id="UP000807025">
    <property type="component" value="Unassembled WGS sequence"/>
</dbReference>
<feature type="compositionally biased region" description="Basic residues" evidence="1">
    <location>
        <begin position="105"/>
        <end position="114"/>
    </location>
</feature>
<reference evidence="2" key="1">
    <citation type="submission" date="2020-11" db="EMBL/GenBank/DDBJ databases">
        <authorList>
            <consortium name="DOE Joint Genome Institute"/>
            <person name="Ahrendt S."/>
            <person name="Riley R."/>
            <person name="Andreopoulos W."/>
            <person name="Labutti K."/>
            <person name="Pangilinan J."/>
            <person name="Ruiz-Duenas F.J."/>
            <person name="Barrasa J.M."/>
            <person name="Sanchez-Garcia M."/>
            <person name="Camarero S."/>
            <person name="Miyauchi S."/>
            <person name="Serrano A."/>
            <person name="Linde D."/>
            <person name="Babiker R."/>
            <person name="Drula E."/>
            <person name="Ayuso-Fernandez I."/>
            <person name="Pacheco R."/>
            <person name="Padilla G."/>
            <person name="Ferreira P."/>
            <person name="Barriuso J."/>
            <person name="Kellner H."/>
            <person name="Castanera R."/>
            <person name="Alfaro M."/>
            <person name="Ramirez L."/>
            <person name="Pisabarro A.G."/>
            <person name="Kuo A."/>
            <person name="Tritt A."/>
            <person name="Lipzen A."/>
            <person name="He G."/>
            <person name="Yan M."/>
            <person name="Ng V."/>
            <person name="Cullen D."/>
            <person name="Martin F."/>
            <person name="Rosso M.-N."/>
            <person name="Henrissat B."/>
            <person name="Hibbett D."/>
            <person name="Martinez A.T."/>
            <person name="Grigoriev I.V."/>
        </authorList>
    </citation>
    <scope>NUCLEOTIDE SEQUENCE</scope>
    <source>
        <strain evidence="2">ATCC 90797</strain>
    </source>
</reference>
<feature type="region of interest" description="Disordered" evidence="1">
    <location>
        <begin position="495"/>
        <end position="567"/>
    </location>
</feature>
<feature type="compositionally biased region" description="Polar residues" evidence="1">
    <location>
        <begin position="231"/>
        <end position="249"/>
    </location>
</feature>
<feature type="compositionally biased region" description="Polar residues" evidence="1">
    <location>
        <begin position="400"/>
        <end position="411"/>
    </location>
</feature>
<feature type="compositionally biased region" description="Acidic residues" evidence="1">
    <location>
        <begin position="522"/>
        <end position="532"/>
    </location>
</feature>
<dbReference type="AlphaFoldDB" id="A0A9P6DJG4"/>
<comment type="caution">
    <text evidence="2">The sequence shown here is derived from an EMBL/GenBank/DDBJ whole genome shotgun (WGS) entry which is preliminary data.</text>
</comment>
<feature type="region of interest" description="Disordered" evidence="1">
    <location>
        <begin position="1"/>
        <end position="57"/>
    </location>
</feature>
<dbReference type="EMBL" id="MU154532">
    <property type="protein sequence ID" value="KAF9499315.1"/>
    <property type="molecule type" value="Genomic_DNA"/>
</dbReference>
<feature type="region of interest" description="Disordered" evidence="1">
    <location>
        <begin position="386"/>
        <end position="428"/>
    </location>
</feature>
<feature type="compositionally biased region" description="Low complexity" evidence="1">
    <location>
        <begin position="219"/>
        <end position="229"/>
    </location>
</feature>
<organism evidence="2 3">
    <name type="scientific">Pleurotus eryngii</name>
    <name type="common">Boletus of the steppes</name>
    <dbReference type="NCBI Taxonomy" id="5323"/>
    <lineage>
        <taxon>Eukaryota</taxon>
        <taxon>Fungi</taxon>
        <taxon>Dikarya</taxon>
        <taxon>Basidiomycota</taxon>
        <taxon>Agaricomycotina</taxon>
        <taxon>Agaricomycetes</taxon>
        <taxon>Agaricomycetidae</taxon>
        <taxon>Agaricales</taxon>
        <taxon>Pleurotineae</taxon>
        <taxon>Pleurotaceae</taxon>
        <taxon>Pleurotus</taxon>
    </lineage>
</organism>